<dbReference type="GO" id="GO:0052745">
    <property type="term" value="F:inositol phosphate phosphatase activity"/>
    <property type="evidence" value="ECO:0000318"/>
    <property type="project" value="GO_Central"/>
</dbReference>
<dbReference type="GO" id="GO:0016020">
    <property type="term" value="C:membrane"/>
    <property type="evidence" value="ECO:0007669"/>
    <property type="project" value="UniProtKB-SubCell"/>
</dbReference>
<comment type="catalytic activity">
    <reaction evidence="11">
        <text>1D-myo-inositol 1,2,4,5,6-pentakisphosphate + H2O = 1D-myo-inositol 1,2,5,6-tetrakisphosphate + phosphate</text>
        <dbReference type="Rhea" id="RHEA:77115"/>
        <dbReference type="ChEBI" id="CHEBI:15377"/>
        <dbReference type="ChEBI" id="CHEBI:43474"/>
        <dbReference type="ChEBI" id="CHEBI:57798"/>
        <dbReference type="ChEBI" id="CHEBI:195535"/>
        <dbReference type="EC" id="3.1.3.62"/>
    </reaction>
    <physiologicalReaction direction="left-to-right" evidence="11">
        <dbReference type="Rhea" id="RHEA:77116"/>
    </physiologicalReaction>
</comment>
<reference evidence="14 15" key="1">
    <citation type="journal article" date="2009" name="Nat. Genet.">
        <title>The genome of the cucumber, Cucumis sativus L.</title>
        <authorList>
            <person name="Huang S."/>
            <person name="Li R."/>
            <person name="Zhang Z."/>
            <person name="Li L."/>
            <person name="Gu X."/>
            <person name="Fan W."/>
            <person name="Lucas W.J."/>
            <person name="Wang X."/>
            <person name="Xie B."/>
            <person name="Ni P."/>
            <person name="Ren Y."/>
            <person name="Zhu H."/>
            <person name="Li J."/>
            <person name="Lin K."/>
            <person name="Jin W."/>
            <person name="Fei Z."/>
            <person name="Li G."/>
            <person name="Staub J."/>
            <person name="Kilian A."/>
            <person name="van der Vossen E.A."/>
            <person name="Wu Y."/>
            <person name="Guo J."/>
            <person name="He J."/>
            <person name="Jia Z."/>
            <person name="Ren Y."/>
            <person name="Tian G."/>
            <person name="Lu Y."/>
            <person name="Ruan J."/>
            <person name="Qian W."/>
            <person name="Wang M."/>
            <person name="Huang Q."/>
            <person name="Li B."/>
            <person name="Xuan Z."/>
            <person name="Cao J."/>
            <person name="Asan"/>
            <person name="Wu Z."/>
            <person name="Zhang J."/>
            <person name="Cai Q."/>
            <person name="Bai Y."/>
            <person name="Zhao B."/>
            <person name="Han Y."/>
            <person name="Li Y."/>
            <person name="Li X."/>
            <person name="Wang S."/>
            <person name="Shi Q."/>
            <person name="Liu S."/>
            <person name="Cho W.K."/>
            <person name="Kim J.Y."/>
            <person name="Xu Y."/>
            <person name="Heller-Uszynska K."/>
            <person name="Miao H."/>
            <person name="Cheng Z."/>
            <person name="Zhang S."/>
            <person name="Wu J."/>
            <person name="Yang Y."/>
            <person name="Kang H."/>
            <person name="Li M."/>
            <person name="Liang H."/>
            <person name="Ren X."/>
            <person name="Shi Z."/>
            <person name="Wen M."/>
            <person name="Jian M."/>
            <person name="Yang H."/>
            <person name="Zhang G."/>
            <person name="Yang Z."/>
            <person name="Chen R."/>
            <person name="Liu S."/>
            <person name="Li J."/>
            <person name="Ma L."/>
            <person name="Liu H."/>
            <person name="Zhou Y."/>
            <person name="Zhao J."/>
            <person name="Fang X."/>
            <person name="Li G."/>
            <person name="Fang L."/>
            <person name="Li Y."/>
            <person name="Liu D."/>
            <person name="Zheng H."/>
            <person name="Zhang Y."/>
            <person name="Qin N."/>
            <person name="Li Z."/>
            <person name="Yang G."/>
            <person name="Yang S."/>
            <person name="Bolund L."/>
            <person name="Kristiansen K."/>
            <person name="Zheng H."/>
            <person name="Li S."/>
            <person name="Zhang X."/>
            <person name="Yang H."/>
            <person name="Wang J."/>
            <person name="Sun R."/>
            <person name="Zhang B."/>
            <person name="Jiang S."/>
            <person name="Wang J."/>
            <person name="Du Y."/>
            <person name="Li S."/>
        </authorList>
    </citation>
    <scope>NUCLEOTIDE SEQUENCE [LARGE SCALE GENOMIC DNA]</scope>
    <source>
        <strain evidence="15">cv. 9930</strain>
    </source>
</reference>
<dbReference type="PANTHER" id="PTHR20963">
    <property type="entry name" value="MULTIPLE INOSITOL POLYPHOSPHATE PHOSPHATASE-RELATED"/>
    <property type="match status" value="1"/>
</dbReference>
<organism evidence="14 15">
    <name type="scientific">Cucumis sativus</name>
    <name type="common">Cucumber</name>
    <dbReference type="NCBI Taxonomy" id="3659"/>
    <lineage>
        <taxon>Eukaryota</taxon>
        <taxon>Viridiplantae</taxon>
        <taxon>Streptophyta</taxon>
        <taxon>Embryophyta</taxon>
        <taxon>Tracheophyta</taxon>
        <taxon>Spermatophyta</taxon>
        <taxon>Magnoliopsida</taxon>
        <taxon>eudicotyledons</taxon>
        <taxon>Gunneridae</taxon>
        <taxon>Pentapetalae</taxon>
        <taxon>rosids</taxon>
        <taxon>fabids</taxon>
        <taxon>Cucurbitales</taxon>
        <taxon>Cucurbitaceae</taxon>
        <taxon>Benincaseae</taxon>
        <taxon>Cucumis</taxon>
    </lineage>
</organism>
<dbReference type="STRING" id="3659.A0A0A0KM06"/>
<evidence type="ECO:0000256" key="1">
    <source>
        <dbReference type="ARBA" id="ARBA00004370"/>
    </source>
</evidence>
<accession>A0A0A0KM06</accession>
<dbReference type="eggNOG" id="KOG1382">
    <property type="taxonomic scope" value="Eukaryota"/>
</dbReference>
<comment type="catalytic activity">
    <reaction evidence="12">
        <text>1D-myo-inositol hexakisphosphate + H2O = 1D-myo-inositol 1,2,4,5,6-pentakisphosphate + phosphate</text>
        <dbReference type="Rhea" id="RHEA:16989"/>
        <dbReference type="ChEBI" id="CHEBI:15377"/>
        <dbReference type="ChEBI" id="CHEBI:43474"/>
        <dbReference type="ChEBI" id="CHEBI:57798"/>
        <dbReference type="ChEBI" id="CHEBI:58130"/>
        <dbReference type="EC" id="3.1.3.62"/>
    </reaction>
    <physiologicalReaction direction="left-to-right" evidence="12">
        <dbReference type="Rhea" id="RHEA:16990"/>
    </physiologicalReaction>
</comment>
<evidence type="ECO:0000256" key="8">
    <source>
        <dbReference type="ARBA" id="ARBA00023136"/>
    </source>
</evidence>
<comment type="similarity">
    <text evidence="2">Belongs to the histidine acid phosphatase family. MINPP1 subfamily.</text>
</comment>
<comment type="subcellular location">
    <subcellularLocation>
        <location evidence="1">Membrane</location>
    </subcellularLocation>
</comment>
<proteinExistence type="inferred from homology"/>
<reference evidence="14 15" key="2">
    <citation type="journal article" date="2009" name="PLoS ONE">
        <title>An integrated genetic and cytogenetic map of the cucumber genome.</title>
        <authorList>
            <person name="Ren Y."/>
            <person name="Zhang Z."/>
            <person name="Liu J."/>
            <person name="Staub J.E."/>
            <person name="Han Y."/>
            <person name="Cheng Z."/>
            <person name="Li X."/>
            <person name="Lu J."/>
            <person name="Miao H."/>
            <person name="Kang H."/>
            <person name="Xie B."/>
            <person name="Gu X."/>
            <person name="Wang X."/>
            <person name="Du Y."/>
            <person name="Jin W."/>
            <person name="Huang S."/>
        </authorList>
    </citation>
    <scope>NUCLEOTIDE SEQUENCE [LARGE SCALE GENOMIC DNA]</scope>
    <source>
        <strain evidence="15">cv. 9930</strain>
    </source>
</reference>
<dbReference type="Gene3D" id="3.40.50.1240">
    <property type="entry name" value="Phosphoglycerate mutase-like"/>
    <property type="match status" value="2"/>
</dbReference>
<protein>
    <recommendedName>
        <fullName evidence="5">Multiple inositol polyphosphate phosphatase 1</fullName>
        <ecNumber evidence="4">3.1.3.62</ecNumber>
        <ecNumber evidence="3">3.1.3.80</ecNumber>
    </recommendedName>
    <alternativeName>
        <fullName evidence="9">2,3-bisphosphoglycerate 3-phosphatase</fullName>
    </alternativeName>
</protein>
<dbReference type="EC" id="3.1.3.62" evidence="4"/>
<evidence type="ECO:0000256" key="9">
    <source>
        <dbReference type="ARBA" id="ARBA00031642"/>
    </source>
</evidence>
<comment type="catalytic activity">
    <reaction evidence="13">
        <text>(2R)-2,3-bisphosphoglycerate + H2O = (2R)-2-phosphoglycerate + phosphate</text>
        <dbReference type="Rhea" id="RHEA:27381"/>
        <dbReference type="ChEBI" id="CHEBI:15377"/>
        <dbReference type="ChEBI" id="CHEBI:43474"/>
        <dbReference type="ChEBI" id="CHEBI:58248"/>
        <dbReference type="ChEBI" id="CHEBI:58289"/>
        <dbReference type="EC" id="3.1.3.80"/>
    </reaction>
    <physiologicalReaction direction="left-to-right" evidence="13">
        <dbReference type="Rhea" id="RHEA:27382"/>
    </physiologicalReaction>
</comment>
<dbReference type="EC" id="3.1.3.80" evidence="3"/>
<evidence type="ECO:0000256" key="10">
    <source>
        <dbReference type="ARBA" id="ARBA00043668"/>
    </source>
</evidence>
<reference evidence="14 15" key="4">
    <citation type="journal article" date="2011" name="BMC Genomics">
        <title>RNA-Seq improves annotation of protein-coding genes in the cucumber genome.</title>
        <authorList>
            <person name="Li Z."/>
            <person name="Zhang Z."/>
            <person name="Yan P."/>
            <person name="Huang S."/>
            <person name="Fei Z."/>
            <person name="Lin K."/>
        </authorList>
    </citation>
    <scope>NUCLEOTIDE SEQUENCE [LARGE SCALE GENOMIC DNA]</scope>
    <source>
        <strain evidence="15">cv. 9930</strain>
    </source>
</reference>
<evidence type="ECO:0000256" key="4">
    <source>
        <dbReference type="ARBA" id="ARBA00013040"/>
    </source>
</evidence>
<sequence>MQKYKKKQKPKVEKLKEPVLHDITKSLTERYDLNFTQQHISSLWFLCKQEASLLNKTDQACGLFNPSEVALLEWTDDIEVFMLKGYGNSLNYRMGVNLLKDVFESMKNAIKARQVPGRLYEKARLRFSHAETVIPFTCLLGLFLEGEAEAEEFKQIQTEHYPLELPPRPPATRNWKVSNVSPFAGNNMLVLYSCPVANSFDEYFVRVLHNEEPIAMPGCDGSYFCPFNMFKEKIVDPLLKHDFKKLCTVNEEEPTQVLESSKLSLFDWPNRYGASKGDRPASVSAPPNGCIPIYLNLVARHGTRAPTTKRIKELNNLENELKKLLGANVGNDDHLFSLPSWLKDWKSPWAAKINGGELIPEGEKELYDLGIQTKKLFSDLFIDPYNSDIYTIKATQVARASASAVAFGMGLFSGNGNLGSDRHRAFSVVTESRANDTMLRFFDRCHKYEDYKKDQKPKVEELKEPVLVDITKSVTARYGLKFTPKHISTLWFLCKQEASLFDTTDQACGLFTPSEVLFELLFLDNI</sequence>
<evidence type="ECO:0000256" key="7">
    <source>
        <dbReference type="ARBA" id="ARBA00022801"/>
    </source>
</evidence>
<keyword evidence="15" id="KW-1185">Reference proteome</keyword>
<evidence type="ECO:0000313" key="15">
    <source>
        <dbReference type="Proteomes" id="UP000029981"/>
    </source>
</evidence>
<keyword evidence="7" id="KW-0378">Hydrolase</keyword>
<dbReference type="Gramene" id="KGN50690">
    <property type="protein sequence ID" value="KGN50690"/>
    <property type="gene ID" value="Csa_5G212610"/>
</dbReference>
<keyword evidence="6" id="KW-0732">Signal</keyword>
<dbReference type="GO" id="GO:0003993">
    <property type="term" value="F:acid phosphatase activity"/>
    <property type="evidence" value="ECO:0000318"/>
    <property type="project" value="GO_Central"/>
</dbReference>
<dbReference type="SUPFAM" id="SSF53254">
    <property type="entry name" value="Phosphoglycerate mutase-like"/>
    <property type="match status" value="2"/>
</dbReference>
<dbReference type="GO" id="GO:0034417">
    <property type="term" value="F:bisphosphoglycerate 3-phosphatase activity"/>
    <property type="evidence" value="ECO:0007669"/>
    <property type="project" value="UniProtKB-EC"/>
</dbReference>
<reference evidence="14 15" key="3">
    <citation type="journal article" date="2010" name="BMC Genomics">
        <title>Transcriptome sequencing and comparative analysis of cucumber flowers with different sex types.</title>
        <authorList>
            <person name="Guo S."/>
            <person name="Zheng Y."/>
            <person name="Joung J.G."/>
            <person name="Liu S."/>
            <person name="Zhang Z."/>
            <person name="Crasta O.R."/>
            <person name="Sobral B.W."/>
            <person name="Xu Y."/>
            <person name="Huang S."/>
            <person name="Fei Z."/>
        </authorList>
    </citation>
    <scope>NUCLEOTIDE SEQUENCE [LARGE SCALE GENOMIC DNA]</scope>
    <source>
        <strain evidence="15">cv. 9930</strain>
    </source>
</reference>
<comment type="catalytic activity">
    <reaction evidence="10">
        <text>1D-myo-inositol 1,2,5,6-tetrakisphosphate + H2O = 1D-myo-inositol 1,2,6-trisphosphate + phosphate</text>
        <dbReference type="Rhea" id="RHEA:77119"/>
        <dbReference type="ChEBI" id="CHEBI:15377"/>
        <dbReference type="ChEBI" id="CHEBI:43474"/>
        <dbReference type="ChEBI" id="CHEBI:195535"/>
        <dbReference type="ChEBI" id="CHEBI:195537"/>
        <dbReference type="EC" id="3.1.3.62"/>
    </reaction>
    <physiologicalReaction direction="left-to-right" evidence="10">
        <dbReference type="Rhea" id="RHEA:77120"/>
    </physiologicalReaction>
</comment>
<evidence type="ECO:0000313" key="14">
    <source>
        <dbReference type="EMBL" id="KGN50690.1"/>
    </source>
</evidence>
<evidence type="ECO:0000256" key="11">
    <source>
        <dbReference type="ARBA" id="ARBA00043671"/>
    </source>
</evidence>
<keyword evidence="8" id="KW-0472">Membrane</keyword>
<evidence type="ECO:0000256" key="13">
    <source>
        <dbReference type="ARBA" id="ARBA00043832"/>
    </source>
</evidence>
<dbReference type="InterPro" id="IPR000560">
    <property type="entry name" value="His_Pase_clade-2"/>
</dbReference>
<dbReference type="AlphaFoldDB" id="A0A0A0KM06"/>
<dbReference type="Proteomes" id="UP000029981">
    <property type="component" value="Chromosome 5"/>
</dbReference>
<dbReference type="InterPro" id="IPR029033">
    <property type="entry name" value="His_PPase_superfam"/>
</dbReference>
<evidence type="ECO:0000256" key="5">
    <source>
        <dbReference type="ARBA" id="ARBA00018097"/>
    </source>
</evidence>
<name>A0A0A0KM06_CUCSA</name>
<evidence type="ECO:0000256" key="6">
    <source>
        <dbReference type="ARBA" id="ARBA00022729"/>
    </source>
</evidence>
<dbReference type="PANTHER" id="PTHR20963:SF8">
    <property type="entry name" value="MULTIPLE INOSITOL POLYPHOSPHATE PHOSPHATASE 1"/>
    <property type="match status" value="1"/>
</dbReference>
<evidence type="ECO:0000256" key="2">
    <source>
        <dbReference type="ARBA" id="ARBA00008422"/>
    </source>
</evidence>
<gene>
    <name evidence="14" type="ORF">Csa_5G212610</name>
</gene>
<dbReference type="CDD" id="cd07061">
    <property type="entry name" value="HP_HAP_like"/>
    <property type="match status" value="1"/>
</dbReference>
<evidence type="ECO:0000256" key="3">
    <source>
        <dbReference type="ARBA" id="ARBA00012976"/>
    </source>
</evidence>
<dbReference type="EMBL" id="CM002926">
    <property type="protein sequence ID" value="KGN50690.1"/>
    <property type="molecule type" value="Genomic_DNA"/>
</dbReference>
<dbReference type="Pfam" id="PF00328">
    <property type="entry name" value="His_Phos_2"/>
    <property type="match status" value="2"/>
</dbReference>
<evidence type="ECO:0000256" key="12">
    <source>
        <dbReference type="ARBA" id="ARBA00043691"/>
    </source>
</evidence>